<protein>
    <submittedName>
        <fullName evidence="2">Uncharacterized protein</fullName>
    </submittedName>
</protein>
<accession>A0A1H3HB10</accession>
<feature type="transmembrane region" description="Helical" evidence="1">
    <location>
        <begin position="48"/>
        <end position="69"/>
    </location>
</feature>
<dbReference type="RefSeq" id="WP_090126693.1">
    <property type="nucleotide sequence ID" value="NZ_FNNJ01000032.1"/>
</dbReference>
<organism evidence="2 3">
    <name type="scientific">Lutibacter oricola</name>
    <dbReference type="NCBI Taxonomy" id="762486"/>
    <lineage>
        <taxon>Bacteria</taxon>
        <taxon>Pseudomonadati</taxon>
        <taxon>Bacteroidota</taxon>
        <taxon>Flavobacteriia</taxon>
        <taxon>Flavobacteriales</taxon>
        <taxon>Flavobacteriaceae</taxon>
        <taxon>Lutibacter</taxon>
    </lineage>
</organism>
<name>A0A1H3HB10_9FLAO</name>
<dbReference type="STRING" id="762486.SAMN05444411_1322"/>
<dbReference type="Proteomes" id="UP000199595">
    <property type="component" value="Unassembled WGS sequence"/>
</dbReference>
<gene>
    <name evidence="2" type="ORF">SAMN05444411_1322</name>
</gene>
<feature type="transmembrane region" description="Helical" evidence="1">
    <location>
        <begin position="20"/>
        <end position="42"/>
    </location>
</feature>
<evidence type="ECO:0000256" key="1">
    <source>
        <dbReference type="SAM" id="Phobius"/>
    </source>
</evidence>
<proteinExistence type="predicted"/>
<keyword evidence="1" id="KW-0812">Transmembrane</keyword>
<keyword evidence="1" id="KW-1133">Transmembrane helix</keyword>
<evidence type="ECO:0000313" key="2">
    <source>
        <dbReference type="EMBL" id="SDY12662.1"/>
    </source>
</evidence>
<keyword evidence="1" id="KW-0472">Membrane</keyword>
<dbReference type="OrthoDB" id="1447800at2"/>
<dbReference type="EMBL" id="FNNJ01000032">
    <property type="protein sequence ID" value="SDY12662.1"/>
    <property type="molecule type" value="Genomic_DNA"/>
</dbReference>
<keyword evidence="3" id="KW-1185">Reference proteome</keyword>
<evidence type="ECO:0000313" key="3">
    <source>
        <dbReference type="Proteomes" id="UP000199595"/>
    </source>
</evidence>
<sequence length="219" mass="25022">MAVSKNELNEKIKIKSKIKASSLSILLIGGIGALVLGIVLAQKGIEKNSLLFIGIPFIALGIYSLYWLVNFDIIEITRTEFIIKSVFGNIKKIIPLKSIKSFNEIKKQNSQIKGEPAYMEWKDLMLFGNDFKYKISSTTYRNYPELKRIVTKGLKRNTGSEREWNRKNGKYFGIGFLIFGITIFFWLVITSKEINDKIVGGIFGLLFMIYGIYLIIKNK</sequence>
<reference evidence="2 3" key="1">
    <citation type="submission" date="2016-10" db="EMBL/GenBank/DDBJ databases">
        <authorList>
            <person name="de Groot N.N."/>
        </authorList>
    </citation>
    <scope>NUCLEOTIDE SEQUENCE [LARGE SCALE GENOMIC DNA]</scope>
    <source>
        <strain evidence="2 3">DSM 24956</strain>
    </source>
</reference>
<feature type="transmembrane region" description="Helical" evidence="1">
    <location>
        <begin position="171"/>
        <end position="191"/>
    </location>
</feature>
<feature type="transmembrane region" description="Helical" evidence="1">
    <location>
        <begin position="197"/>
        <end position="216"/>
    </location>
</feature>
<dbReference type="AlphaFoldDB" id="A0A1H3HB10"/>